<proteinExistence type="predicted"/>
<dbReference type="Proteomes" id="UP000006201">
    <property type="component" value="Unassembled WGS sequence"/>
</dbReference>
<evidence type="ECO:0008006" key="4">
    <source>
        <dbReference type="Google" id="ProtNLM"/>
    </source>
</evidence>
<reference evidence="2 3" key="1">
    <citation type="submission" date="2006-02" db="EMBL/GenBank/DDBJ databases">
        <authorList>
            <person name="Moran M.A."/>
            <person name="Kjelleberg S."/>
            <person name="Egan S."/>
            <person name="Saunders N."/>
            <person name="Thomas T."/>
            <person name="Ferriera S."/>
            <person name="Johnson J."/>
            <person name="Kravitz S."/>
            <person name="Halpern A."/>
            <person name="Remington K."/>
            <person name="Beeson K."/>
            <person name="Tran B."/>
            <person name="Rogers Y.-H."/>
            <person name="Friedman R."/>
            <person name="Venter J.C."/>
        </authorList>
    </citation>
    <scope>NUCLEOTIDE SEQUENCE [LARGE SCALE GENOMIC DNA]</scope>
    <source>
        <strain evidence="2 3">D2</strain>
    </source>
</reference>
<evidence type="ECO:0000256" key="1">
    <source>
        <dbReference type="SAM" id="SignalP"/>
    </source>
</evidence>
<name>A4CDW5_9GAMM</name>
<feature type="chain" id="PRO_5002666004" description="Orphan protein" evidence="1">
    <location>
        <begin position="21"/>
        <end position="142"/>
    </location>
</feature>
<sequence>MKIKRLLWLLIISTTQPVFAQNKPDNHTTIIKVDTIDELRHYWSPAPERMAKIMPLAISSGDITSRHNDQIYITARFIVNENGDPEQFELISTVPEAAMQEEKFIKGRFLFDKYKKSPNNAHATPVLFEGVVRWYDPQIHPK</sequence>
<organism evidence="2 3">
    <name type="scientific">Pseudoalteromonas tunicata D2</name>
    <dbReference type="NCBI Taxonomy" id="87626"/>
    <lineage>
        <taxon>Bacteria</taxon>
        <taxon>Pseudomonadati</taxon>
        <taxon>Pseudomonadota</taxon>
        <taxon>Gammaproteobacteria</taxon>
        <taxon>Alteromonadales</taxon>
        <taxon>Pseudoalteromonadaceae</taxon>
        <taxon>Pseudoalteromonas</taxon>
    </lineage>
</organism>
<keyword evidence="1" id="KW-0732">Signal</keyword>
<keyword evidence="3" id="KW-1185">Reference proteome</keyword>
<feature type="signal peptide" evidence="1">
    <location>
        <begin position="1"/>
        <end position="20"/>
    </location>
</feature>
<dbReference type="STRING" id="87626.PTD2_05785"/>
<dbReference type="EMBL" id="AAOH01000007">
    <property type="protein sequence ID" value="EAR27157.1"/>
    <property type="molecule type" value="Genomic_DNA"/>
</dbReference>
<evidence type="ECO:0000313" key="3">
    <source>
        <dbReference type="Proteomes" id="UP000006201"/>
    </source>
</evidence>
<protein>
    <recommendedName>
        <fullName evidence="4">Orphan protein</fullName>
    </recommendedName>
</protein>
<evidence type="ECO:0000313" key="2">
    <source>
        <dbReference type="EMBL" id="EAR27157.1"/>
    </source>
</evidence>
<dbReference type="RefSeq" id="WP_009839020.1">
    <property type="nucleotide sequence ID" value="NZ_AAOH01000007.1"/>
</dbReference>
<comment type="caution">
    <text evidence="2">The sequence shown here is derived from an EMBL/GenBank/DDBJ whole genome shotgun (WGS) entry which is preliminary data.</text>
</comment>
<gene>
    <name evidence="2" type="ORF">PTD2_05785</name>
</gene>
<dbReference type="HOGENOM" id="CLU_1814197_0_0_6"/>
<dbReference type="AlphaFoldDB" id="A4CDW5"/>
<accession>A4CDW5</accession>